<accession>A0A069A2S8</accession>
<gene>
    <name evidence="2" type="ORF">BN1097_360005</name>
</gene>
<reference evidence="2" key="1">
    <citation type="submission" date="2014-07" db="EMBL/GenBank/DDBJ databases">
        <authorList>
            <person name="Monot Marc"/>
        </authorList>
    </citation>
    <scope>NUCLEOTIDE SEQUENCE</scope>
    <source>
        <strain evidence="2">7032994</strain>
    </source>
</reference>
<organism evidence="2">
    <name type="scientific">Clostridioides difficile</name>
    <name type="common">Peptoclostridium difficile</name>
    <dbReference type="NCBI Taxonomy" id="1496"/>
    <lineage>
        <taxon>Bacteria</taxon>
        <taxon>Bacillati</taxon>
        <taxon>Bacillota</taxon>
        <taxon>Clostridia</taxon>
        <taxon>Peptostreptococcales</taxon>
        <taxon>Peptostreptococcaceae</taxon>
        <taxon>Clostridioides</taxon>
    </lineage>
</organism>
<dbReference type="EMBL" id="LK932372">
    <property type="protein sequence ID" value="CDS84982.1"/>
    <property type="molecule type" value="Genomic_DNA"/>
</dbReference>
<keyword evidence="1" id="KW-0812">Transmembrane</keyword>
<protein>
    <submittedName>
        <fullName evidence="2">Uncharacterized protein</fullName>
    </submittedName>
</protein>
<evidence type="ECO:0000256" key="1">
    <source>
        <dbReference type="SAM" id="Phobius"/>
    </source>
</evidence>
<evidence type="ECO:0000313" key="2">
    <source>
        <dbReference type="EMBL" id="CDS84982.1"/>
    </source>
</evidence>
<dbReference type="AlphaFoldDB" id="A0A069A2S8"/>
<proteinExistence type="predicted"/>
<feature type="transmembrane region" description="Helical" evidence="1">
    <location>
        <begin position="20"/>
        <end position="41"/>
    </location>
</feature>
<sequence length="49" mass="5823">MDLLLKIKLLKYNINHVNNVFSLLYSIIVVMLTIVVLLRIVGLYKYMQR</sequence>
<name>A0A069A2S8_CLODI</name>
<keyword evidence="1" id="KW-0472">Membrane</keyword>
<keyword evidence="1" id="KW-1133">Transmembrane helix</keyword>